<evidence type="ECO:0000313" key="1">
    <source>
        <dbReference type="EMBL" id="AWY10303.1"/>
    </source>
</evidence>
<dbReference type="Proteomes" id="UP000316872">
    <property type="component" value="Segment"/>
</dbReference>
<reference evidence="1" key="1">
    <citation type="submission" date="2018-04" db="EMBL/GenBank/DDBJ databases">
        <authorList>
            <person name="Shneider M.M."/>
            <person name="Popova A.V."/>
            <person name="Timoshina O.Y."/>
            <person name="Miroshnikov K.A."/>
            <person name="Shagin D.A."/>
            <person name="Mikhailova U.V."/>
        </authorList>
    </citation>
    <scope>NUCLEOTIDE SEQUENCE [LARGE SCALE GENOMIC DNA]</scope>
</reference>
<keyword evidence="2" id="KW-1185">Reference proteome</keyword>
<accession>A0A4Y1NKN2</accession>
<evidence type="ECO:0000313" key="2">
    <source>
        <dbReference type="Proteomes" id="UP000316872"/>
    </source>
</evidence>
<protein>
    <submittedName>
        <fullName evidence="1">Uncharacterized protein</fullName>
    </submittedName>
</protein>
<gene>
    <name evidence="1" type="ORF">AM101_127</name>
</gene>
<sequence>MKQIAENRWIIEQTPEEKETGEFCDTIVEVLPDKDLYIDCVDECEGIVLTVREQILLRDFLLKLYPLEQ</sequence>
<name>A0A4Y1NKN2_9CAUD</name>
<proteinExistence type="predicted"/>
<dbReference type="EMBL" id="MH165274">
    <property type="protein sequence ID" value="AWY10303.1"/>
    <property type="molecule type" value="Genomic_DNA"/>
</dbReference>
<organism evidence="1 2">
    <name type="scientific">Acinetobacter phage AM101</name>
    <dbReference type="NCBI Taxonomy" id="2178927"/>
    <lineage>
        <taxon>Viruses</taxon>
        <taxon>Duplodnaviria</taxon>
        <taxon>Heunggongvirae</taxon>
        <taxon>Uroviricota</taxon>
        <taxon>Caudoviricetes</taxon>
        <taxon>Pantevenvirales</taxon>
        <taxon>Straboviridae</taxon>
        <taxon>Twarogvirinae</taxon>
        <taxon>Lazarusvirus</taxon>
        <taxon>Lazarusvirus am101</taxon>
    </lineage>
</organism>